<proteinExistence type="predicted"/>
<reference evidence="2" key="2">
    <citation type="submission" date="2014-07" db="EMBL/GenBank/DDBJ databases">
        <authorList>
            <person name="Hull J."/>
        </authorList>
    </citation>
    <scope>NUCLEOTIDE SEQUENCE</scope>
</reference>
<dbReference type="EMBL" id="GBHO01035576">
    <property type="protein sequence ID" value="JAG08028.1"/>
    <property type="molecule type" value="Transcribed_RNA"/>
</dbReference>
<accession>A0A0A9WNH8</accession>
<dbReference type="AlphaFoldDB" id="A0A0A9WNH8"/>
<dbReference type="InterPro" id="IPR027031">
    <property type="entry name" value="Gly-tRNA_synthase/POLG2"/>
</dbReference>
<name>A0A0A9WNH8_LYGHE</name>
<dbReference type="PANTHER" id="PTHR10745:SF0">
    <property type="entry name" value="GLYCINE--TRNA LIGASE"/>
    <property type="match status" value="1"/>
</dbReference>
<dbReference type="SUPFAM" id="SSF52954">
    <property type="entry name" value="Class II aaRS ABD-related"/>
    <property type="match status" value="1"/>
</dbReference>
<protein>
    <submittedName>
        <fullName evidence="2">Glycine--tRNA ligase</fullName>
    </submittedName>
</protein>
<gene>
    <name evidence="2" type="primary">SYG_1</name>
    <name evidence="2" type="ORF">CM83_2388</name>
</gene>
<dbReference type="GO" id="GO:0070150">
    <property type="term" value="P:mitochondrial glycyl-tRNA aminoacylation"/>
    <property type="evidence" value="ECO:0007669"/>
    <property type="project" value="TreeGrafter"/>
</dbReference>
<feature type="domain" description="Anticodon-binding" evidence="1">
    <location>
        <begin position="28"/>
        <end position="99"/>
    </location>
</feature>
<keyword evidence="2" id="KW-0436">Ligase</keyword>
<dbReference type="PANTHER" id="PTHR10745">
    <property type="entry name" value="GLYCYL-TRNA SYNTHETASE/DNA POLYMERASE SUBUNIT GAMMA-2"/>
    <property type="match status" value="1"/>
</dbReference>
<organism evidence="2">
    <name type="scientific">Lygus hesperus</name>
    <name type="common">Western plant bug</name>
    <dbReference type="NCBI Taxonomy" id="30085"/>
    <lineage>
        <taxon>Eukaryota</taxon>
        <taxon>Metazoa</taxon>
        <taxon>Ecdysozoa</taxon>
        <taxon>Arthropoda</taxon>
        <taxon>Hexapoda</taxon>
        <taxon>Insecta</taxon>
        <taxon>Pterygota</taxon>
        <taxon>Neoptera</taxon>
        <taxon>Paraneoptera</taxon>
        <taxon>Hemiptera</taxon>
        <taxon>Heteroptera</taxon>
        <taxon>Panheteroptera</taxon>
        <taxon>Cimicomorpha</taxon>
        <taxon>Miridae</taxon>
        <taxon>Mirini</taxon>
        <taxon>Lygus</taxon>
    </lineage>
</organism>
<dbReference type="InterPro" id="IPR004154">
    <property type="entry name" value="Anticodon-bd"/>
</dbReference>
<dbReference type="InterPro" id="IPR036621">
    <property type="entry name" value="Anticodon-bd_dom_sf"/>
</dbReference>
<dbReference type="GO" id="GO:0004820">
    <property type="term" value="F:glycine-tRNA ligase activity"/>
    <property type="evidence" value="ECO:0007669"/>
    <property type="project" value="TreeGrafter"/>
</dbReference>
<dbReference type="GO" id="GO:0005739">
    <property type="term" value="C:mitochondrion"/>
    <property type="evidence" value="ECO:0007669"/>
    <property type="project" value="TreeGrafter"/>
</dbReference>
<sequence length="123" mass="13663">MPCIAPKKVGIYTVVNNIPYQTPIALLCEECVEKNLAFLEDTGKASIGKKYSRGDEIGIPFAISIDSDTIDKNLVTIRERDSCEQIQLPLQEAIPVISQLCCGTQWETITTRYPRFLATPTAK</sequence>
<dbReference type="Pfam" id="PF03129">
    <property type="entry name" value="HGTP_anticodon"/>
    <property type="match status" value="1"/>
</dbReference>
<dbReference type="Gene3D" id="3.40.50.800">
    <property type="entry name" value="Anticodon-binding domain"/>
    <property type="match status" value="1"/>
</dbReference>
<evidence type="ECO:0000313" key="2">
    <source>
        <dbReference type="EMBL" id="JAG08028.1"/>
    </source>
</evidence>
<reference evidence="2" key="1">
    <citation type="journal article" date="2014" name="PLoS ONE">
        <title>Transcriptome-Based Identification of ABC Transporters in the Western Tarnished Plant Bug Lygus hesperus.</title>
        <authorList>
            <person name="Hull J.J."/>
            <person name="Chaney K."/>
            <person name="Geib S.M."/>
            <person name="Fabrick J.A."/>
            <person name="Brent C.S."/>
            <person name="Walsh D."/>
            <person name="Lavine L.C."/>
        </authorList>
    </citation>
    <scope>NUCLEOTIDE SEQUENCE</scope>
</reference>
<evidence type="ECO:0000259" key="1">
    <source>
        <dbReference type="Pfam" id="PF03129"/>
    </source>
</evidence>